<feature type="compositionally biased region" description="Low complexity" evidence="1">
    <location>
        <begin position="223"/>
        <end position="243"/>
    </location>
</feature>
<feature type="compositionally biased region" description="Polar residues" evidence="1">
    <location>
        <begin position="383"/>
        <end position="392"/>
    </location>
</feature>
<keyword evidence="3" id="KW-1185">Reference proteome</keyword>
<feature type="region of interest" description="Disordered" evidence="1">
    <location>
        <begin position="264"/>
        <end position="317"/>
    </location>
</feature>
<dbReference type="Proteomes" id="UP000217199">
    <property type="component" value="Unassembled WGS sequence"/>
</dbReference>
<dbReference type="OrthoDB" id="3237202at2759"/>
<dbReference type="AlphaFoldDB" id="A0A286UWP8"/>
<sequence length="543" mass="58932">MVTYRGFTAFLSYNHDQSGAASPDFRSVVPEYAITPSGSTISCCVASFPEAPFRVHWRDEGSGYCSAGFIIIDGRLFPGRYITGLEEVHRGENTNKDGLEDLFRFAKPSANGEPGVIELKITYVKYKGEHPLAALGGVGSSKYEYEFEPLYQPNRSHVKFKFFYRPFDTMTVLFKSVQPEISVSHIALMKEYSALGNKIQGRGYYSKEEDGPSFGVLNQNTNPASSSSMEISASPMEELTRPLAAPPLPTDTLPLSIEYLPLTVEKQSSRTQKRTTSRPSPRTSKASARRLSSSPVTPTRRRKSIKHPSNKDLYEQKKQTRYAELVYRQEEKKAAKGASAQYIEDKIKEIKASGRWGKSWDVKLEMLAAEAGVVIPGVRQIPNPRSSCPTLQSTSSGGSASSPGSSSDVSSLATPSLQAQQPGYTSDYSGLDDPSPAPGDASSKSRNSHQDTLPHLGVPYDSYSLAISSTDHSSNSPVPSSAGYSSYPPSISSMGYSSQSSAPSSTGYSSHPPDPSSIGYTPYSHTSFSTSNDSYSPDTSRTG</sequence>
<comment type="caution">
    <text evidence="2">The sequence shown here is derived from an EMBL/GenBank/DDBJ whole genome shotgun (WGS) entry which is preliminary data.</text>
</comment>
<organism evidence="2 3">
    <name type="scientific">Pyrrhoderma noxium</name>
    <dbReference type="NCBI Taxonomy" id="2282107"/>
    <lineage>
        <taxon>Eukaryota</taxon>
        <taxon>Fungi</taxon>
        <taxon>Dikarya</taxon>
        <taxon>Basidiomycota</taxon>
        <taxon>Agaricomycotina</taxon>
        <taxon>Agaricomycetes</taxon>
        <taxon>Hymenochaetales</taxon>
        <taxon>Hymenochaetaceae</taxon>
        <taxon>Pyrrhoderma</taxon>
    </lineage>
</organism>
<gene>
    <name evidence="2" type="ORF">PNOK_0110100</name>
</gene>
<dbReference type="InParanoid" id="A0A286UWP8"/>
<protein>
    <submittedName>
        <fullName evidence="2">Uncharacterized protein</fullName>
    </submittedName>
</protein>
<evidence type="ECO:0000313" key="3">
    <source>
        <dbReference type="Proteomes" id="UP000217199"/>
    </source>
</evidence>
<feature type="region of interest" description="Disordered" evidence="1">
    <location>
        <begin position="210"/>
        <end position="247"/>
    </location>
</feature>
<name>A0A286UWP8_9AGAM</name>
<feature type="compositionally biased region" description="Polar residues" evidence="1">
    <location>
        <begin position="412"/>
        <end position="428"/>
    </location>
</feature>
<feature type="compositionally biased region" description="Low complexity" evidence="1">
    <location>
        <begin position="393"/>
        <end position="411"/>
    </location>
</feature>
<feature type="compositionally biased region" description="Polar residues" evidence="1">
    <location>
        <begin position="277"/>
        <end position="297"/>
    </location>
</feature>
<evidence type="ECO:0000256" key="1">
    <source>
        <dbReference type="SAM" id="MobiDB-lite"/>
    </source>
</evidence>
<dbReference type="EMBL" id="NBII01000001">
    <property type="protein sequence ID" value="PAV24033.1"/>
    <property type="molecule type" value="Genomic_DNA"/>
</dbReference>
<feature type="region of interest" description="Disordered" evidence="1">
    <location>
        <begin position="379"/>
        <end position="543"/>
    </location>
</feature>
<evidence type="ECO:0000313" key="2">
    <source>
        <dbReference type="EMBL" id="PAV24033.1"/>
    </source>
</evidence>
<feature type="compositionally biased region" description="Low complexity" evidence="1">
    <location>
        <begin position="468"/>
        <end position="511"/>
    </location>
</feature>
<reference evidence="2 3" key="1">
    <citation type="journal article" date="2017" name="Mol. Ecol.">
        <title>Comparative and population genomic landscape of Phellinus noxius: A hypervariable fungus causing root rot in trees.</title>
        <authorList>
            <person name="Chung C.L."/>
            <person name="Lee T.J."/>
            <person name="Akiba M."/>
            <person name="Lee H.H."/>
            <person name="Kuo T.H."/>
            <person name="Liu D."/>
            <person name="Ke H.M."/>
            <person name="Yokoi T."/>
            <person name="Roa M.B."/>
            <person name="Lu M.J."/>
            <person name="Chang Y.Y."/>
            <person name="Ann P.J."/>
            <person name="Tsai J.N."/>
            <person name="Chen C.Y."/>
            <person name="Tzean S.S."/>
            <person name="Ota Y."/>
            <person name="Hattori T."/>
            <person name="Sahashi N."/>
            <person name="Liou R.F."/>
            <person name="Kikuchi T."/>
            <person name="Tsai I.J."/>
        </authorList>
    </citation>
    <scope>NUCLEOTIDE SEQUENCE [LARGE SCALE GENOMIC DNA]</scope>
    <source>
        <strain evidence="2 3">FFPRI411160</strain>
    </source>
</reference>
<feature type="compositionally biased region" description="Basic residues" evidence="1">
    <location>
        <begin position="299"/>
        <end position="308"/>
    </location>
</feature>
<feature type="compositionally biased region" description="Polar residues" evidence="1">
    <location>
        <begin position="523"/>
        <end position="543"/>
    </location>
</feature>
<proteinExistence type="predicted"/>
<accession>A0A286UWP8</accession>